<comment type="caution">
    <text evidence="2">The sequence shown here is derived from an EMBL/GenBank/DDBJ whole genome shotgun (WGS) entry which is preliminary data.</text>
</comment>
<dbReference type="AlphaFoldDB" id="A0A849SJ04"/>
<feature type="transmembrane region" description="Helical" evidence="1">
    <location>
        <begin position="246"/>
        <end position="264"/>
    </location>
</feature>
<evidence type="ECO:0008006" key="4">
    <source>
        <dbReference type="Google" id="ProtNLM"/>
    </source>
</evidence>
<organism evidence="2 3">
    <name type="scientific">Eiseniibacteriota bacterium</name>
    <dbReference type="NCBI Taxonomy" id="2212470"/>
    <lineage>
        <taxon>Bacteria</taxon>
        <taxon>Candidatus Eiseniibacteriota</taxon>
    </lineage>
</organism>
<feature type="transmembrane region" description="Helical" evidence="1">
    <location>
        <begin position="58"/>
        <end position="91"/>
    </location>
</feature>
<protein>
    <recommendedName>
        <fullName evidence="4">NADH:quinone oxidoreductase/Mrp antiporter membrane subunit domain-containing protein</fullName>
    </recommendedName>
</protein>
<reference evidence="2 3" key="1">
    <citation type="submission" date="2020-04" db="EMBL/GenBank/DDBJ databases">
        <title>Metagenomic profiling of ammonia- and methane-oxidizing microorganisms in a Dutch drinking water treatment plant.</title>
        <authorList>
            <person name="Poghosyan L."/>
            <person name="Leucker S."/>
        </authorList>
    </citation>
    <scope>NUCLEOTIDE SEQUENCE [LARGE SCALE GENOMIC DNA]</scope>
    <source>
        <strain evidence="2">S-RSF-IL-03</strain>
    </source>
</reference>
<evidence type="ECO:0000256" key="1">
    <source>
        <dbReference type="SAM" id="Phobius"/>
    </source>
</evidence>
<gene>
    <name evidence="2" type="ORF">HOP12_05460</name>
</gene>
<accession>A0A849SJ04</accession>
<keyword evidence="1" id="KW-1133">Transmembrane helix</keyword>
<sequence>MIAELWAPLGATLSTLAHSKWLSLAPESLALWCALLSVVTGVVLFAMERREGIGIGRLGALAALAAIAALKLGGAATLGPLTLAVVVAALARDPDELLHTECGVKLLWVLGGAWALSFAGRELLTLATGTSMVREQWAVLALGLEPRYLWSTALPLTLLAGLVLIGGFPFHFWVADLFQGARPWLAPLAVAALQVCGVLWIESRLVGIAAFPDGARLANGLLHQFVVMSLGAGAVTLLVQRRPERFAGTLAGLHGALALAMIVGRDPQPGWLAAWSAHLMLALSGANTLTRFLPAHSDPSAAGAPLFRRHPIEATIGSLSLLSLAGMPGLPGSWVWLDVARLLVRSGHSLAALALAIAWVLALSGVVMRLRIAFGSSSARVPLAPSPRAARVALVASGVGVALLGWSFALGGFPARP</sequence>
<dbReference type="EMBL" id="JABFRW010000055">
    <property type="protein sequence ID" value="NOT33603.1"/>
    <property type="molecule type" value="Genomic_DNA"/>
</dbReference>
<feature type="transmembrane region" description="Helical" evidence="1">
    <location>
        <begin position="389"/>
        <end position="409"/>
    </location>
</feature>
<evidence type="ECO:0000313" key="2">
    <source>
        <dbReference type="EMBL" id="NOT33603.1"/>
    </source>
</evidence>
<feature type="transmembrane region" description="Helical" evidence="1">
    <location>
        <begin position="221"/>
        <end position="239"/>
    </location>
</feature>
<feature type="transmembrane region" description="Helical" evidence="1">
    <location>
        <begin position="184"/>
        <end position="201"/>
    </location>
</feature>
<feature type="transmembrane region" description="Helical" evidence="1">
    <location>
        <begin position="148"/>
        <end position="172"/>
    </location>
</feature>
<feature type="transmembrane region" description="Helical" evidence="1">
    <location>
        <begin position="314"/>
        <end position="337"/>
    </location>
</feature>
<keyword evidence="1" id="KW-0472">Membrane</keyword>
<dbReference type="Proteomes" id="UP000580839">
    <property type="component" value="Unassembled WGS sequence"/>
</dbReference>
<feature type="transmembrane region" description="Helical" evidence="1">
    <location>
        <begin position="349"/>
        <end position="368"/>
    </location>
</feature>
<name>A0A849SJ04_UNCEI</name>
<feature type="transmembrane region" description="Helical" evidence="1">
    <location>
        <begin position="29"/>
        <end position="46"/>
    </location>
</feature>
<keyword evidence="1" id="KW-0812">Transmembrane</keyword>
<proteinExistence type="predicted"/>
<evidence type="ECO:0000313" key="3">
    <source>
        <dbReference type="Proteomes" id="UP000580839"/>
    </source>
</evidence>